<name>A0AAW0PB92_9GOBI</name>
<sequence length="277" mass="31229">MPEASRLEPLLAQYDLRLVCDQCSVKEKEITYKYIPKQHQCALNLLLCRAKGGSHWRPVSKRPTFPNPSQYQVCYHFREGSGCSVHRNRCSFARSLEEAAPKRKTLINGGLLQINLHVLVKMSNTKHVTFLSKAVGANHGKGCTFARSSEEAAVWNHVRNNQMQVKDLMRQIAEASIKTPEETAQDIMQQFPGQYKELCTECFFDQPAKLAVKKWNDTCSADVAHKWKPLLFITQLSKAKSSIRFDHFPKNLCSSFAIMSGRVSPAGTTLVTACLPE</sequence>
<organism evidence="1 2">
    <name type="scientific">Mugilogobius chulae</name>
    <name type="common">yellowstripe goby</name>
    <dbReference type="NCBI Taxonomy" id="88201"/>
    <lineage>
        <taxon>Eukaryota</taxon>
        <taxon>Metazoa</taxon>
        <taxon>Chordata</taxon>
        <taxon>Craniata</taxon>
        <taxon>Vertebrata</taxon>
        <taxon>Euteleostomi</taxon>
        <taxon>Actinopterygii</taxon>
        <taxon>Neopterygii</taxon>
        <taxon>Teleostei</taxon>
        <taxon>Neoteleostei</taxon>
        <taxon>Acanthomorphata</taxon>
        <taxon>Gobiaria</taxon>
        <taxon>Gobiiformes</taxon>
        <taxon>Gobioidei</taxon>
        <taxon>Gobiidae</taxon>
        <taxon>Gobionellinae</taxon>
        <taxon>Mugilogobius</taxon>
    </lineage>
</organism>
<comment type="caution">
    <text evidence="1">The sequence shown here is derived from an EMBL/GenBank/DDBJ whole genome shotgun (WGS) entry which is preliminary data.</text>
</comment>
<keyword evidence="2" id="KW-1185">Reference proteome</keyword>
<gene>
    <name evidence="1" type="ORF">WMY93_011383</name>
</gene>
<dbReference type="EMBL" id="JBBPFD010000008">
    <property type="protein sequence ID" value="KAK7915622.1"/>
    <property type="molecule type" value="Genomic_DNA"/>
</dbReference>
<proteinExistence type="predicted"/>
<evidence type="ECO:0000313" key="2">
    <source>
        <dbReference type="Proteomes" id="UP001460270"/>
    </source>
</evidence>
<accession>A0AAW0PB92</accession>
<protein>
    <submittedName>
        <fullName evidence="1">Uncharacterized protein</fullName>
    </submittedName>
</protein>
<evidence type="ECO:0000313" key="1">
    <source>
        <dbReference type="EMBL" id="KAK7915622.1"/>
    </source>
</evidence>
<reference evidence="2" key="1">
    <citation type="submission" date="2024-04" db="EMBL/GenBank/DDBJ databases">
        <title>Salinicola lusitanus LLJ914,a marine bacterium isolated from the Okinawa Trough.</title>
        <authorList>
            <person name="Li J."/>
        </authorList>
    </citation>
    <scope>NUCLEOTIDE SEQUENCE [LARGE SCALE GENOMIC DNA]</scope>
</reference>
<dbReference type="Proteomes" id="UP001460270">
    <property type="component" value="Unassembled WGS sequence"/>
</dbReference>
<dbReference type="AlphaFoldDB" id="A0AAW0PB92"/>